<feature type="region of interest" description="Disordered" evidence="9">
    <location>
        <begin position="272"/>
        <end position="291"/>
    </location>
</feature>
<feature type="transmembrane region" description="Helical" evidence="10">
    <location>
        <begin position="121"/>
        <end position="139"/>
    </location>
</feature>
<dbReference type="OrthoDB" id="297496at2759"/>
<sequence length="405" mass="44994">MAKKKEGCCRKFMKFLFSHVGLCVLVALYCVAGGFIFRHLEQNNEQQICYDSRNEYVPMENKTLSQMISVMTENEGNANKDVMTIQLKSILETFRDNSIAIGYGGDACGDYGKEGGPPFKWSFPGALYFSVTVISTIGYGHIAPKTFWGRLVCIAYAMLGIPLMLLCLANIGEVLADIFRFIYAKICCCGCCRKKDKTKVVQIKPMAQEPNWNSDKSKIITAAPPMGTSEFTRIPPKTPDSVKGGEEGKPVKIIPLDIKSFKTQKELANRSQQVRGEPMIMDDDSDDEDDDLDEKKITVPLTVTMIVIAGYILGGAMLFGLWETWDELQSAYFCFITLSTIGFGDVVPGTDFENPQQTAQLILGAVYVLFGMAILSMCFSLMQDEIIAKCKWVGQKLGIVDKDED</sequence>
<evidence type="ECO:0000256" key="3">
    <source>
        <dbReference type="ARBA" id="ARBA00022692"/>
    </source>
</evidence>
<evidence type="ECO:0000313" key="12">
    <source>
        <dbReference type="Proteomes" id="UP000694844"/>
    </source>
</evidence>
<evidence type="ECO:0000259" key="11">
    <source>
        <dbReference type="Pfam" id="PF07885"/>
    </source>
</evidence>
<evidence type="ECO:0000256" key="2">
    <source>
        <dbReference type="ARBA" id="ARBA00022448"/>
    </source>
</evidence>
<feature type="transmembrane region" description="Helical" evidence="10">
    <location>
        <begin position="361"/>
        <end position="382"/>
    </location>
</feature>
<dbReference type="GO" id="GO:0030322">
    <property type="term" value="P:stabilization of membrane potential"/>
    <property type="evidence" value="ECO:0007669"/>
    <property type="project" value="TreeGrafter"/>
</dbReference>
<dbReference type="PRINTS" id="PR01333">
    <property type="entry name" value="2POREKCHANEL"/>
</dbReference>
<evidence type="ECO:0000256" key="1">
    <source>
        <dbReference type="ARBA" id="ARBA00004141"/>
    </source>
</evidence>
<evidence type="ECO:0000256" key="7">
    <source>
        <dbReference type="ARBA" id="ARBA00023303"/>
    </source>
</evidence>
<feature type="domain" description="Potassium channel" evidence="11">
    <location>
        <begin position="307"/>
        <end position="385"/>
    </location>
</feature>
<dbReference type="Proteomes" id="UP000694844">
    <property type="component" value="Chromosome 4"/>
</dbReference>
<evidence type="ECO:0000256" key="4">
    <source>
        <dbReference type="ARBA" id="ARBA00022989"/>
    </source>
</evidence>
<dbReference type="PANTHER" id="PTHR11003:SF334">
    <property type="entry name" value="FI03418P"/>
    <property type="match status" value="1"/>
</dbReference>
<evidence type="ECO:0000313" key="13">
    <source>
        <dbReference type="RefSeq" id="XP_022331699.1"/>
    </source>
</evidence>
<accession>A0A8B8DW16</accession>
<dbReference type="GO" id="GO:0015271">
    <property type="term" value="F:outward rectifier potassium channel activity"/>
    <property type="evidence" value="ECO:0007669"/>
    <property type="project" value="TreeGrafter"/>
</dbReference>
<protein>
    <submittedName>
        <fullName evidence="13">TWiK family of potassium channels protein 7-like</fullName>
    </submittedName>
</protein>
<evidence type="ECO:0000256" key="8">
    <source>
        <dbReference type="RuleBase" id="RU003857"/>
    </source>
</evidence>
<evidence type="ECO:0000256" key="9">
    <source>
        <dbReference type="SAM" id="MobiDB-lite"/>
    </source>
</evidence>
<dbReference type="KEGG" id="cvn:111129537"/>
<evidence type="ECO:0000256" key="5">
    <source>
        <dbReference type="ARBA" id="ARBA00023065"/>
    </source>
</evidence>
<dbReference type="GeneID" id="111129537"/>
<dbReference type="Pfam" id="PF07885">
    <property type="entry name" value="Ion_trans_2"/>
    <property type="match status" value="2"/>
</dbReference>
<keyword evidence="12" id="KW-1185">Reference proteome</keyword>
<keyword evidence="6 10" id="KW-0472">Membrane</keyword>
<comment type="subcellular location">
    <subcellularLocation>
        <location evidence="1">Membrane</location>
        <topology evidence="1">Multi-pass membrane protein</topology>
    </subcellularLocation>
</comment>
<feature type="domain" description="Potassium channel" evidence="11">
    <location>
        <begin position="118"/>
        <end position="175"/>
    </location>
</feature>
<dbReference type="GO" id="GO:0022841">
    <property type="term" value="F:potassium ion leak channel activity"/>
    <property type="evidence" value="ECO:0007669"/>
    <property type="project" value="TreeGrafter"/>
</dbReference>
<feature type="transmembrane region" description="Helical" evidence="10">
    <location>
        <begin position="297"/>
        <end position="319"/>
    </location>
</feature>
<organism evidence="12 13">
    <name type="scientific">Crassostrea virginica</name>
    <name type="common">Eastern oyster</name>
    <dbReference type="NCBI Taxonomy" id="6565"/>
    <lineage>
        <taxon>Eukaryota</taxon>
        <taxon>Metazoa</taxon>
        <taxon>Spiralia</taxon>
        <taxon>Lophotrochozoa</taxon>
        <taxon>Mollusca</taxon>
        <taxon>Bivalvia</taxon>
        <taxon>Autobranchia</taxon>
        <taxon>Pteriomorphia</taxon>
        <taxon>Ostreida</taxon>
        <taxon>Ostreoidea</taxon>
        <taxon>Ostreidae</taxon>
        <taxon>Crassostrea</taxon>
    </lineage>
</organism>
<gene>
    <name evidence="13" type="primary">LOC111129537</name>
</gene>
<keyword evidence="2 8" id="KW-0813">Transport</keyword>
<dbReference type="SUPFAM" id="SSF81324">
    <property type="entry name" value="Voltage-gated potassium channels"/>
    <property type="match status" value="2"/>
</dbReference>
<dbReference type="Gene3D" id="1.10.287.70">
    <property type="match status" value="1"/>
</dbReference>
<evidence type="ECO:0000256" key="6">
    <source>
        <dbReference type="ARBA" id="ARBA00023136"/>
    </source>
</evidence>
<feature type="compositionally biased region" description="Acidic residues" evidence="9">
    <location>
        <begin position="280"/>
        <end position="291"/>
    </location>
</feature>
<keyword evidence="3 8" id="KW-0812">Transmembrane</keyword>
<evidence type="ECO:0000256" key="10">
    <source>
        <dbReference type="SAM" id="Phobius"/>
    </source>
</evidence>
<dbReference type="PANTHER" id="PTHR11003">
    <property type="entry name" value="POTASSIUM CHANNEL, SUBFAMILY K"/>
    <property type="match status" value="1"/>
</dbReference>
<keyword evidence="5 8" id="KW-0406">Ion transport</keyword>
<keyword evidence="7 8" id="KW-0407">Ion channel</keyword>
<dbReference type="RefSeq" id="XP_022331699.1">
    <property type="nucleotide sequence ID" value="XM_022475991.1"/>
</dbReference>
<dbReference type="AlphaFoldDB" id="A0A8B8DW16"/>
<keyword evidence="4 10" id="KW-1133">Transmembrane helix</keyword>
<feature type="transmembrane region" description="Helical" evidence="10">
    <location>
        <begin position="12"/>
        <end position="37"/>
    </location>
</feature>
<dbReference type="GO" id="GO:0005886">
    <property type="term" value="C:plasma membrane"/>
    <property type="evidence" value="ECO:0007669"/>
    <property type="project" value="TreeGrafter"/>
</dbReference>
<reference evidence="13" key="1">
    <citation type="submission" date="2025-08" db="UniProtKB">
        <authorList>
            <consortium name="RefSeq"/>
        </authorList>
    </citation>
    <scope>IDENTIFICATION</scope>
    <source>
        <tissue evidence="13">Whole sample</tissue>
    </source>
</reference>
<proteinExistence type="inferred from homology"/>
<comment type="similarity">
    <text evidence="8">Belongs to the two pore domain potassium channel (TC 1.A.1.8) family.</text>
</comment>
<dbReference type="InterPro" id="IPR013099">
    <property type="entry name" value="K_chnl_dom"/>
</dbReference>
<name>A0A8B8DW16_CRAVI</name>
<feature type="transmembrane region" description="Helical" evidence="10">
    <location>
        <begin position="151"/>
        <end position="171"/>
    </location>
</feature>
<dbReference type="InterPro" id="IPR003280">
    <property type="entry name" value="2pore_dom_K_chnl"/>
</dbReference>